<dbReference type="SMART" id="SM00387">
    <property type="entry name" value="HATPase_c"/>
    <property type="match status" value="1"/>
</dbReference>
<dbReference type="SUPFAM" id="SSF55874">
    <property type="entry name" value="ATPase domain of HSP90 chaperone/DNA topoisomerase II/histidine kinase"/>
    <property type="match status" value="1"/>
</dbReference>
<dbReference type="Pfam" id="PF02518">
    <property type="entry name" value="HATPase_c"/>
    <property type="match status" value="1"/>
</dbReference>
<dbReference type="Gene3D" id="3.30.565.10">
    <property type="entry name" value="Histidine kinase-like ATPase, C-terminal domain"/>
    <property type="match status" value="1"/>
</dbReference>
<organism evidence="11 12">
    <name type="scientific">Thiorhodovibrio winogradskyi</name>
    <dbReference type="NCBI Taxonomy" id="77007"/>
    <lineage>
        <taxon>Bacteria</taxon>
        <taxon>Pseudomonadati</taxon>
        <taxon>Pseudomonadota</taxon>
        <taxon>Gammaproteobacteria</taxon>
        <taxon>Chromatiales</taxon>
        <taxon>Chromatiaceae</taxon>
        <taxon>Thiorhodovibrio</taxon>
    </lineage>
</organism>
<evidence type="ECO:0000313" key="11">
    <source>
        <dbReference type="EMBL" id="WPL15784.1"/>
    </source>
</evidence>
<evidence type="ECO:0000256" key="5">
    <source>
        <dbReference type="SAM" id="Coils"/>
    </source>
</evidence>
<evidence type="ECO:0000256" key="3">
    <source>
        <dbReference type="ARBA" id="ARBA00022553"/>
    </source>
</evidence>
<dbReference type="InterPro" id="IPR001789">
    <property type="entry name" value="Sig_transdc_resp-reg_receiver"/>
</dbReference>
<keyword evidence="3 4" id="KW-0597">Phosphoprotein</keyword>
<dbReference type="SUPFAM" id="SSF55785">
    <property type="entry name" value="PYP-like sensor domain (PAS domain)"/>
    <property type="match status" value="1"/>
</dbReference>
<gene>
    <name evidence="11" type="primary">bvgS_1</name>
    <name evidence="11" type="ORF">Thiowin_00701</name>
</gene>
<dbReference type="SMART" id="SM00388">
    <property type="entry name" value="HisKA"/>
    <property type="match status" value="1"/>
</dbReference>
<dbReference type="SMART" id="SM00062">
    <property type="entry name" value="PBPb"/>
    <property type="match status" value="4"/>
</dbReference>
<evidence type="ECO:0000256" key="2">
    <source>
        <dbReference type="ARBA" id="ARBA00012438"/>
    </source>
</evidence>
<evidence type="ECO:0000259" key="9">
    <source>
        <dbReference type="PROSITE" id="PS50110"/>
    </source>
</evidence>
<evidence type="ECO:0000256" key="4">
    <source>
        <dbReference type="PROSITE-ProRule" id="PRU00169"/>
    </source>
</evidence>
<evidence type="ECO:0000256" key="6">
    <source>
        <dbReference type="SAM" id="MobiDB-lite"/>
    </source>
</evidence>
<dbReference type="Pfam" id="PF00497">
    <property type="entry name" value="SBP_bac_3"/>
    <property type="match status" value="4"/>
</dbReference>
<name>A0ABZ0S5D1_9GAMM</name>
<dbReference type="PRINTS" id="PR00344">
    <property type="entry name" value="BCTRLSENSOR"/>
</dbReference>
<dbReference type="Gene3D" id="3.40.50.2300">
    <property type="match status" value="1"/>
</dbReference>
<proteinExistence type="predicted"/>
<dbReference type="InterPro" id="IPR000014">
    <property type="entry name" value="PAS"/>
</dbReference>
<evidence type="ECO:0000313" key="12">
    <source>
        <dbReference type="Proteomes" id="UP001432180"/>
    </source>
</evidence>
<keyword evidence="11" id="KW-0808">Transferase</keyword>
<dbReference type="Pfam" id="PF00512">
    <property type="entry name" value="HisKA"/>
    <property type="match status" value="1"/>
</dbReference>
<feature type="domain" description="PAS" evidence="10">
    <location>
        <begin position="1049"/>
        <end position="1091"/>
    </location>
</feature>
<dbReference type="RefSeq" id="WP_328986335.1">
    <property type="nucleotide sequence ID" value="NZ_CP121472.1"/>
</dbReference>
<dbReference type="Proteomes" id="UP001432180">
    <property type="component" value="Chromosome"/>
</dbReference>
<feature type="domain" description="Response regulatory" evidence="9">
    <location>
        <begin position="1453"/>
        <end position="1572"/>
    </location>
</feature>
<evidence type="ECO:0000259" key="10">
    <source>
        <dbReference type="PROSITE" id="PS50112"/>
    </source>
</evidence>
<dbReference type="CDD" id="cd17546">
    <property type="entry name" value="REC_hyHK_CKI1_RcsC-like"/>
    <property type="match status" value="1"/>
</dbReference>
<dbReference type="PANTHER" id="PTHR45339:SF3">
    <property type="entry name" value="HISTIDINE KINASE"/>
    <property type="match status" value="1"/>
</dbReference>
<dbReference type="SUPFAM" id="SSF47384">
    <property type="entry name" value="Homodimeric domain of signal transducing histidine kinase"/>
    <property type="match status" value="1"/>
</dbReference>
<dbReference type="GO" id="GO:0004673">
    <property type="term" value="F:protein histidine kinase activity"/>
    <property type="evidence" value="ECO:0007669"/>
    <property type="project" value="UniProtKB-EC"/>
</dbReference>
<dbReference type="Gene3D" id="1.10.287.130">
    <property type="match status" value="1"/>
</dbReference>
<dbReference type="CDD" id="cd00082">
    <property type="entry name" value="HisKA"/>
    <property type="match status" value="1"/>
</dbReference>
<feature type="chain" id="PRO_5047510648" description="histidine kinase" evidence="7">
    <location>
        <begin position="16"/>
        <end position="1676"/>
    </location>
</feature>
<keyword evidence="12" id="KW-1185">Reference proteome</keyword>
<dbReference type="PROSITE" id="PS50110">
    <property type="entry name" value="RESPONSE_REGULATORY"/>
    <property type="match status" value="1"/>
</dbReference>
<protein>
    <recommendedName>
        <fullName evidence="2">histidine kinase</fullName>
        <ecNumber evidence="2">2.7.13.3</ecNumber>
    </recommendedName>
</protein>
<accession>A0ABZ0S5D1</accession>
<feature type="signal peptide" evidence="7">
    <location>
        <begin position="1"/>
        <end position="15"/>
    </location>
</feature>
<dbReference type="InterPro" id="IPR004358">
    <property type="entry name" value="Sig_transdc_His_kin-like_C"/>
</dbReference>
<dbReference type="PROSITE" id="PS50112">
    <property type="entry name" value="PAS"/>
    <property type="match status" value="1"/>
</dbReference>
<comment type="catalytic activity">
    <reaction evidence="1">
        <text>ATP + protein L-histidine = ADP + protein N-phospho-L-histidine.</text>
        <dbReference type="EC" id="2.7.13.3"/>
    </reaction>
</comment>
<dbReference type="PROSITE" id="PS50109">
    <property type="entry name" value="HIS_KIN"/>
    <property type="match status" value="1"/>
</dbReference>
<dbReference type="SUPFAM" id="SSF52172">
    <property type="entry name" value="CheY-like"/>
    <property type="match status" value="1"/>
</dbReference>
<evidence type="ECO:0000259" key="8">
    <source>
        <dbReference type="PROSITE" id="PS50109"/>
    </source>
</evidence>
<dbReference type="InterPro" id="IPR036890">
    <property type="entry name" value="HATPase_C_sf"/>
</dbReference>
<dbReference type="InterPro" id="IPR005467">
    <property type="entry name" value="His_kinase_dom"/>
</dbReference>
<keyword evidence="7" id="KW-0732">Signal</keyword>
<feature type="domain" description="Histidine kinase" evidence="8">
    <location>
        <begin position="1192"/>
        <end position="1428"/>
    </location>
</feature>
<dbReference type="SMART" id="SM00448">
    <property type="entry name" value="REC"/>
    <property type="match status" value="1"/>
</dbReference>
<evidence type="ECO:0000256" key="1">
    <source>
        <dbReference type="ARBA" id="ARBA00000085"/>
    </source>
</evidence>
<dbReference type="InterPro" id="IPR003661">
    <property type="entry name" value="HisK_dim/P_dom"/>
</dbReference>
<dbReference type="SUPFAM" id="SSF53850">
    <property type="entry name" value="Periplasmic binding protein-like II"/>
    <property type="match status" value="4"/>
</dbReference>
<dbReference type="InterPro" id="IPR001638">
    <property type="entry name" value="Solute-binding_3/MltF_N"/>
</dbReference>
<feature type="modified residue" description="4-aspartylphosphate" evidence="4">
    <location>
        <position position="1505"/>
    </location>
</feature>
<dbReference type="CDD" id="cd01007">
    <property type="entry name" value="PBP2_BvgS_HisK_like"/>
    <property type="match status" value="4"/>
</dbReference>
<reference evidence="11 12" key="1">
    <citation type="journal article" date="2023" name="Microorganisms">
        <title>Thiorhodovibrio frisius and Trv. litoralis spp. nov., Two Novel Members from a Clade of Fastidious Purple Sulfur Bacteria That Exhibit Unique Red-Shifted Light-Harvesting Capabilities.</title>
        <authorList>
            <person name="Methner A."/>
            <person name="Kuzyk S.B."/>
            <person name="Petersen J."/>
            <person name="Bauer S."/>
            <person name="Brinkmann H."/>
            <person name="Sichau K."/>
            <person name="Wanner G."/>
            <person name="Wolf J."/>
            <person name="Neumann-Schaal M."/>
            <person name="Henke P."/>
            <person name="Tank M."/>
            <person name="Sproer C."/>
            <person name="Bunk B."/>
            <person name="Overmann J."/>
        </authorList>
    </citation>
    <scope>NUCLEOTIDE SEQUENCE [LARGE SCALE GENOMIC DNA]</scope>
    <source>
        <strain evidence="11 12">DSM 6702</strain>
    </source>
</reference>
<dbReference type="CDD" id="cd16922">
    <property type="entry name" value="HATPase_EvgS-ArcB-TorS-like"/>
    <property type="match status" value="1"/>
</dbReference>
<dbReference type="InterPro" id="IPR036097">
    <property type="entry name" value="HisK_dim/P_sf"/>
</dbReference>
<dbReference type="Gene3D" id="3.30.450.20">
    <property type="entry name" value="PAS domain"/>
    <property type="match status" value="1"/>
</dbReference>
<dbReference type="InterPro" id="IPR035965">
    <property type="entry name" value="PAS-like_dom_sf"/>
</dbReference>
<dbReference type="InterPro" id="IPR011006">
    <property type="entry name" value="CheY-like_superfamily"/>
</dbReference>
<evidence type="ECO:0000256" key="7">
    <source>
        <dbReference type="SAM" id="SignalP"/>
    </source>
</evidence>
<dbReference type="Pfam" id="PF00072">
    <property type="entry name" value="Response_reg"/>
    <property type="match status" value="1"/>
</dbReference>
<sequence length="1676" mass="184105">MFAVFWLLLPQAVSAAPEVALTPAEQAWLAEHPDITLGTDASWAPYVQRLANGEVVGMEADIIARINALTGANIRLVLGKWSEMVDQARRGELHGLALSARHTERAEHFLFTDSAHTSKRLVLVRADANPVPGGMRDLKGWRVGYQRGNLVDEKLLGRWPEIDPVRLDPADLTAALARGEVDALLIGLPLFALPEPGPQREFLPAFVVPGSEEPLLYSIHRDHPELSGLINSALAAMEPSELLAIQRKWNLVPPPVFGRVNLSPEQRAWLDAHPRIVLGSSEAFAPALMRDRDGQLSGILKDIFDRLNSRLGTNIQIHAEPSWAGVIEQAVVGKLDGLLAVARMSFWRDRFLLTEPLLKTQVYVFARDDESTGGGDISALFGQRVGVLRGHRHISGLLAEYPRHIEVVGQGDYQALASALLAGEVDRVVADGTFDWWRRENTLVGFGIASVLREGQYDVVTAIRQDWPELVEILNLGIKSLSAAELAAIRDRWLGSLEPGSKQAGQQQQQSAARQGVIPALELTAAERAWLDAHDEIVLGITEQFQPDIIIGADGRQSGLVVDFLELLNGPLGGRLKLKVERDWVSVTEQAMAREIDGLAVSSPNPIWDQHFLYTDPLYQGYFSLYRRVDDPPLTRREELRGLRVGYLAGIKKVDELLADVPDLSLVPLADNASMAKALIDGEVDALIGSVDLEWWRRQHSALAFRPTGILAGSEHLVVTSIRKDWPELVSILNKALRQIPSDEWARIQGRWLGEVPAVSGPSARLNLPEEARAWLADHPRIRFAVSRDWAPVGFYDSDDQPAGIAPDYLAHLGAQLGVLFEPVPVANWNEAMSGLEQGQIDLLPAMALTPERLQRFLFTEPYLEFPVAIFARVETPLIDRLSTLHGQQVIVIEGHAIQEWLERDHPDIQLVRVRDAQSAVRALADGQGDALIGNLFAISQAIARAKLFQIRVAGDTPYSYRLAMATRPTWAPLIGILDQALQAMPAAEREAIQSRWMRELPAPELDYRLLWQVLAAAALVLGLILAWNFSLRRQIQRRHLAEQILSRSETLLRNTLDATENGVLVSAVDGQLLCINRRFQQLWGISDEHLSAHGDDAGLLHLVTEQLADPPAFVQRVRQLYANDEECTEILRFRDGRVFSRYSRPLEVDGQPARLWSFTDVTERERVMAALQQAKEAAEGANRAKSDFLANMSHEIRTPMNAILGMLHLALQADLGEQVRGYLDRAETAAKNLLGLLNDILDLSKVEAGQMRLEQVSFSLGEVLDNLAAVIGHQARAKGLAFHIERIDNPSERLPDGLVGDPLRLSQILTNLAGNAVKFTERGEVRIEVERRLEPDRPDNVGAEMSTGQVTLEFRIKDTGIGMDPALSARLFEPFQQADTSITRRYGGTGLGLSICKRLLDLMGGAIAVDSQLEGGTLFTVTLRFERAPSRAGAPSSAMPTPARPVSLAGHRVLVVEDNAVNREVARALLEREGLVVSAAEDGLIAVERLERDGCDAFDLVLMDVQMPNLDGYAATARIRALPGGDALPIIGVTAHARAEDIAQVRAAGMNAYISKPIDAWHLSATMAKQLGSVGAAGANGANGTDRAPSVDPRPQLNGAGMTPVARVLADMATKAAIKDASIEEDFLAQRAILGATLDAADFRALADAISTYRFDRLRPLLERLRQSMDEESNE</sequence>
<feature type="coiled-coil region" evidence="5">
    <location>
        <begin position="1165"/>
        <end position="1192"/>
    </location>
</feature>
<dbReference type="InterPro" id="IPR003594">
    <property type="entry name" value="HATPase_dom"/>
</dbReference>
<feature type="region of interest" description="Disordered" evidence="6">
    <location>
        <begin position="1580"/>
        <end position="1600"/>
    </location>
</feature>
<dbReference type="Gene3D" id="3.40.190.10">
    <property type="entry name" value="Periplasmic binding protein-like II"/>
    <property type="match status" value="8"/>
</dbReference>
<dbReference type="PANTHER" id="PTHR45339">
    <property type="entry name" value="HYBRID SIGNAL TRANSDUCTION HISTIDINE KINASE J"/>
    <property type="match status" value="1"/>
</dbReference>
<keyword evidence="5" id="KW-0175">Coiled coil</keyword>
<dbReference type="EMBL" id="CP121472">
    <property type="protein sequence ID" value="WPL15784.1"/>
    <property type="molecule type" value="Genomic_DNA"/>
</dbReference>
<dbReference type="EC" id="2.7.13.3" evidence="2"/>